<evidence type="ECO:0000313" key="2">
    <source>
        <dbReference type="EMBL" id="KAG9395881.1"/>
    </source>
</evidence>
<comment type="caution">
    <text evidence="2">The sequence shown here is derived from an EMBL/GenBank/DDBJ whole genome shotgun (WGS) entry which is preliminary data.</text>
</comment>
<sequence>MATLESIFHQFAQDYSIASYLEESQERERRRLQMALSRVEADLDDACNQFTDFADLYASCKGSLHQFHNDSRNSAAIITELQVLARDFFADREQSLITSNTISGQIEQAKADIASSQFDEAVLKAELDVLYDEITHERKHQTRLSEQHEAKEASVQHYMGHVQAACSRTAGGKSFMAAQAAIKAEMEEQASLKQRIASYDREIAQLQGRLTCGSDEQLTGLKKTLLDLKTKYNKLTA</sequence>
<proteinExistence type="predicted"/>
<dbReference type="Proteomes" id="UP000717585">
    <property type="component" value="Unassembled WGS sequence"/>
</dbReference>
<name>A0A8J6AVK6_9EUKA</name>
<organism evidence="2 3">
    <name type="scientific">Carpediemonas membranifera</name>
    <dbReference type="NCBI Taxonomy" id="201153"/>
    <lineage>
        <taxon>Eukaryota</taxon>
        <taxon>Metamonada</taxon>
        <taxon>Carpediemonas-like organisms</taxon>
        <taxon>Carpediemonas</taxon>
    </lineage>
</organism>
<keyword evidence="3" id="KW-1185">Reference proteome</keyword>
<dbReference type="AlphaFoldDB" id="A0A8J6AVK6"/>
<dbReference type="Gene3D" id="1.10.287.1490">
    <property type="match status" value="1"/>
</dbReference>
<evidence type="ECO:0000256" key="1">
    <source>
        <dbReference type="SAM" id="Coils"/>
    </source>
</evidence>
<protein>
    <submittedName>
        <fullName evidence="2">Chromosome partition protein Smc</fullName>
    </submittedName>
</protein>
<dbReference type="EMBL" id="JAHDYR010000007">
    <property type="protein sequence ID" value="KAG9395881.1"/>
    <property type="molecule type" value="Genomic_DNA"/>
</dbReference>
<reference evidence="2" key="1">
    <citation type="submission" date="2021-05" db="EMBL/GenBank/DDBJ databases">
        <title>A free-living protist that lacks canonical eukaryotic 1 DNA replication and segregation systems.</title>
        <authorList>
            <person name="Salas-Leiva D.E."/>
            <person name="Tromer E.C."/>
            <person name="Curtis B.A."/>
            <person name="Jerlstrom-Hultqvist J."/>
            <person name="Kolisko M."/>
            <person name="Yi Z."/>
            <person name="Salas-Leiva J.S."/>
            <person name="Gallot-Lavallee L."/>
            <person name="Kops G.J.P.L."/>
            <person name="Archibald J.M."/>
            <person name="Simpson A.G.B."/>
            <person name="Roger A.J."/>
        </authorList>
    </citation>
    <scope>NUCLEOTIDE SEQUENCE</scope>
    <source>
        <strain evidence="2">BICM</strain>
    </source>
</reference>
<accession>A0A8J6AVK6</accession>
<keyword evidence="1" id="KW-0175">Coiled coil</keyword>
<feature type="coiled-coil region" evidence="1">
    <location>
        <begin position="22"/>
        <end position="49"/>
    </location>
</feature>
<gene>
    <name evidence="2" type="ORF">J8273_2214</name>
</gene>
<evidence type="ECO:0000313" key="3">
    <source>
        <dbReference type="Proteomes" id="UP000717585"/>
    </source>
</evidence>
<feature type="coiled-coil region" evidence="1">
    <location>
        <begin position="182"/>
        <end position="209"/>
    </location>
</feature>